<feature type="transmembrane region" description="Helical" evidence="2">
    <location>
        <begin position="282"/>
        <end position="300"/>
    </location>
</feature>
<evidence type="ECO:0000256" key="1">
    <source>
        <dbReference type="SAM" id="MobiDB-lite"/>
    </source>
</evidence>
<evidence type="ECO:0000313" key="3">
    <source>
        <dbReference type="EMBL" id="KAF8679025.1"/>
    </source>
</evidence>
<keyword evidence="2" id="KW-1133">Transmembrane helix</keyword>
<sequence length="383" mass="43544">MDSELPLVEESVSTRASRLSRNAPSRLWFRKKLDVICSALTSVKEFIQFGQRLTMEPLPSHLQIGNNVEMVEDNGCTFVEGKVIDVSHGDGTILVKRNCDNSDFISSPKDKVRPGKPSSGQAEHDGKGPHPSFVIYDVVDVLINDKWMKGSIIQSPSTSEGSYLVRIFREEKNADFTVAVTTKMRLSSIWDMRRGWSYHDQEHHPLNQSVGLIGRQRAKILHMLDVNHALVEFHDLKNPDGTPVHEVVHIKDWYQSIWARWLKKLRCWLAPSNDPVREFECYMPVYICLAMLAAVSQVLFTNSAENWPDNTLLVFYVLGSLSCFLSLLLIVGVMYWQPTTRVKLWIWRILCLICVAAGATFLAIHAVYGQQALVASRAKEKRY</sequence>
<evidence type="ECO:0000256" key="2">
    <source>
        <dbReference type="SAM" id="Phobius"/>
    </source>
</evidence>
<accession>A0A835AXP7</accession>
<reference evidence="3" key="1">
    <citation type="submission" date="2020-07" db="EMBL/GenBank/DDBJ databases">
        <title>Genome sequence and genetic diversity analysis of an under-domesticated orphan crop, white fonio (Digitaria exilis).</title>
        <authorList>
            <person name="Bennetzen J.L."/>
            <person name="Chen S."/>
            <person name="Ma X."/>
            <person name="Wang X."/>
            <person name="Yssel A.E.J."/>
            <person name="Chaluvadi S.R."/>
            <person name="Johnson M."/>
            <person name="Gangashetty P."/>
            <person name="Hamidou F."/>
            <person name="Sanogo M.D."/>
            <person name="Zwaenepoel A."/>
            <person name="Wallace J."/>
            <person name="Van De Peer Y."/>
            <person name="Van Deynze A."/>
        </authorList>
    </citation>
    <scope>NUCLEOTIDE SEQUENCE</scope>
    <source>
        <tissue evidence="3">Leaves</tissue>
    </source>
</reference>
<dbReference type="Proteomes" id="UP000636709">
    <property type="component" value="Unassembled WGS sequence"/>
</dbReference>
<dbReference type="OrthoDB" id="10385768at2759"/>
<keyword evidence="2" id="KW-0472">Membrane</keyword>
<feature type="region of interest" description="Disordered" evidence="1">
    <location>
        <begin position="105"/>
        <end position="129"/>
    </location>
</feature>
<proteinExistence type="predicted"/>
<feature type="transmembrane region" description="Helical" evidence="2">
    <location>
        <begin position="312"/>
        <end position="333"/>
    </location>
</feature>
<feature type="transmembrane region" description="Helical" evidence="2">
    <location>
        <begin position="345"/>
        <end position="368"/>
    </location>
</feature>
<keyword evidence="2" id="KW-0812">Transmembrane</keyword>
<dbReference type="AlphaFoldDB" id="A0A835AXP7"/>
<evidence type="ECO:0000313" key="4">
    <source>
        <dbReference type="Proteomes" id="UP000636709"/>
    </source>
</evidence>
<comment type="caution">
    <text evidence="3">The sequence shown here is derived from an EMBL/GenBank/DDBJ whole genome shotgun (WGS) entry which is preliminary data.</text>
</comment>
<organism evidence="3 4">
    <name type="scientific">Digitaria exilis</name>
    <dbReference type="NCBI Taxonomy" id="1010633"/>
    <lineage>
        <taxon>Eukaryota</taxon>
        <taxon>Viridiplantae</taxon>
        <taxon>Streptophyta</taxon>
        <taxon>Embryophyta</taxon>
        <taxon>Tracheophyta</taxon>
        <taxon>Spermatophyta</taxon>
        <taxon>Magnoliopsida</taxon>
        <taxon>Liliopsida</taxon>
        <taxon>Poales</taxon>
        <taxon>Poaceae</taxon>
        <taxon>PACMAD clade</taxon>
        <taxon>Panicoideae</taxon>
        <taxon>Panicodae</taxon>
        <taxon>Paniceae</taxon>
        <taxon>Anthephorinae</taxon>
        <taxon>Digitaria</taxon>
    </lineage>
</organism>
<keyword evidence="4" id="KW-1185">Reference proteome</keyword>
<protein>
    <submittedName>
        <fullName evidence="3">Uncharacterized protein</fullName>
    </submittedName>
</protein>
<name>A0A835AXP7_9POAL</name>
<dbReference type="EMBL" id="JACEFO010002125">
    <property type="protein sequence ID" value="KAF8679025.1"/>
    <property type="molecule type" value="Genomic_DNA"/>
</dbReference>
<gene>
    <name evidence="3" type="ORF">HU200_045778</name>
</gene>